<evidence type="ECO:0000256" key="5">
    <source>
        <dbReference type="ARBA" id="ARBA00022989"/>
    </source>
</evidence>
<evidence type="ECO:0000259" key="8">
    <source>
        <dbReference type="PROSITE" id="PS50928"/>
    </source>
</evidence>
<feature type="domain" description="ABC transmembrane type-1" evidence="8">
    <location>
        <begin position="95"/>
        <end position="286"/>
    </location>
</feature>
<evidence type="ECO:0000256" key="6">
    <source>
        <dbReference type="ARBA" id="ARBA00023136"/>
    </source>
</evidence>
<feature type="transmembrane region" description="Helical" evidence="7">
    <location>
        <begin position="263"/>
        <end position="284"/>
    </location>
</feature>
<accession>A0A369T8X4</accession>
<dbReference type="RefSeq" id="WP_114583474.1">
    <property type="nucleotide sequence ID" value="NZ_QPMH01000023.1"/>
</dbReference>
<reference evidence="9 10" key="1">
    <citation type="submission" date="2018-07" db="EMBL/GenBank/DDBJ databases">
        <title>Venubactetium sediminum gen. nov., sp. nov., isolated from a marine solar saltern.</title>
        <authorList>
            <person name="Wang S."/>
        </authorList>
    </citation>
    <scope>NUCLEOTIDE SEQUENCE [LARGE SCALE GENOMIC DNA]</scope>
    <source>
        <strain evidence="9 10">WD2A32</strain>
    </source>
</reference>
<dbReference type="PANTHER" id="PTHR32243">
    <property type="entry name" value="MALTOSE TRANSPORT SYSTEM PERMEASE-RELATED"/>
    <property type="match status" value="1"/>
</dbReference>
<dbReference type="Proteomes" id="UP000253941">
    <property type="component" value="Unassembled WGS sequence"/>
</dbReference>
<gene>
    <name evidence="9" type="ORF">DRB17_17240</name>
</gene>
<dbReference type="GO" id="GO:0005886">
    <property type="term" value="C:plasma membrane"/>
    <property type="evidence" value="ECO:0007669"/>
    <property type="project" value="UniProtKB-SubCell"/>
</dbReference>
<dbReference type="CDD" id="cd06261">
    <property type="entry name" value="TM_PBP2"/>
    <property type="match status" value="1"/>
</dbReference>
<feature type="transmembrane region" description="Helical" evidence="7">
    <location>
        <begin position="100"/>
        <end position="121"/>
    </location>
</feature>
<feature type="transmembrane region" description="Helical" evidence="7">
    <location>
        <begin position="207"/>
        <end position="232"/>
    </location>
</feature>
<proteinExistence type="inferred from homology"/>
<organism evidence="9 10">
    <name type="scientific">Ferruginivarius sediminum</name>
    <dbReference type="NCBI Taxonomy" id="2661937"/>
    <lineage>
        <taxon>Bacteria</taxon>
        <taxon>Pseudomonadati</taxon>
        <taxon>Pseudomonadota</taxon>
        <taxon>Alphaproteobacteria</taxon>
        <taxon>Rhodospirillales</taxon>
        <taxon>Rhodospirillaceae</taxon>
        <taxon>Ferruginivarius</taxon>
    </lineage>
</organism>
<evidence type="ECO:0000256" key="7">
    <source>
        <dbReference type="RuleBase" id="RU363032"/>
    </source>
</evidence>
<feature type="transmembrane region" description="Helical" evidence="7">
    <location>
        <begin position="163"/>
        <end position="186"/>
    </location>
</feature>
<evidence type="ECO:0000313" key="9">
    <source>
        <dbReference type="EMBL" id="RDD60617.1"/>
    </source>
</evidence>
<dbReference type="InterPro" id="IPR050901">
    <property type="entry name" value="BP-dep_ABC_trans_perm"/>
</dbReference>
<dbReference type="SUPFAM" id="SSF161098">
    <property type="entry name" value="MetI-like"/>
    <property type="match status" value="1"/>
</dbReference>
<feature type="transmembrane region" description="Helical" evidence="7">
    <location>
        <begin position="12"/>
        <end position="37"/>
    </location>
</feature>
<keyword evidence="6 7" id="KW-0472">Membrane</keyword>
<keyword evidence="2 7" id="KW-0813">Transport</keyword>
<dbReference type="InterPro" id="IPR000515">
    <property type="entry name" value="MetI-like"/>
</dbReference>
<evidence type="ECO:0000313" key="10">
    <source>
        <dbReference type="Proteomes" id="UP000253941"/>
    </source>
</evidence>
<dbReference type="AlphaFoldDB" id="A0A369T8X4"/>
<dbReference type="PROSITE" id="PS50928">
    <property type="entry name" value="ABC_TM1"/>
    <property type="match status" value="1"/>
</dbReference>
<comment type="caution">
    <text evidence="9">The sequence shown here is derived from an EMBL/GenBank/DDBJ whole genome shotgun (WGS) entry which is preliminary data.</text>
</comment>
<keyword evidence="10" id="KW-1185">Reference proteome</keyword>
<evidence type="ECO:0000256" key="2">
    <source>
        <dbReference type="ARBA" id="ARBA00022448"/>
    </source>
</evidence>
<dbReference type="PANTHER" id="PTHR32243:SF18">
    <property type="entry name" value="INNER MEMBRANE ABC TRANSPORTER PERMEASE PROTEIN YCJP"/>
    <property type="match status" value="1"/>
</dbReference>
<feature type="transmembrane region" description="Helical" evidence="7">
    <location>
        <begin position="130"/>
        <end position="151"/>
    </location>
</feature>
<evidence type="ECO:0000256" key="4">
    <source>
        <dbReference type="ARBA" id="ARBA00022692"/>
    </source>
</evidence>
<keyword evidence="5 7" id="KW-1133">Transmembrane helix</keyword>
<name>A0A369T8X4_9PROT</name>
<evidence type="ECO:0000256" key="3">
    <source>
        <dbReference type="ARBA" id="ARBA00022475"/>
    </source>
</evidence>
<dbReference type="InterPro" id="IPR035906">
    <property type="entry name" value="MetI-like_sf"/>
</dbReference>
<dbReference type="Pfam" id="PF00528">
    <property type="entry name" value="BPD_transp_1"/>
    <property type="match status" value="1"/>
</dbReference>
<sequence length="300" mass="32823">MSINGQQRVEAAARYLWLAILLTFVLTPFLVTLLASITPDKAILSQPARWFTSGFNIDNYLYILTGKLPSQYEVEAGQRTMSMVSQEIRFLPRAMLHSTVVALLVMLFNLLLGAPAAYALVKMRIPGKTAALNFILGTRLIPLVAVAIPYYELMQQFNLTNTLTSLVIMYVGLTLPFIILILCVAFRQIDRAIEEAAQLDGLNPLQILVRIVVPVAAPSVVGAGLFAFMLAYCEFLFGLLLATNQSVRTMPVSMASVSVNPDVSLGLTCAGIMIGVLPTLLVIIPVWRYMIRGLAEGATK</sequence>
<comment type="subcellular location">
    <subcellularLocation>
        <location evidence="1 7">Cell membrane</location>
        <topology evidence="1 7">Multi-pass membrane protein</topology>
    </subcellularLocation>
</comment>
<evidence type="ECO:0000256" key="1">
    <source>
        <dbReference type="ARBA" id="ARBA00004651"/>
    </source>
</evidence>
<keyword evidence="4 7" id="KW-0812">Transmembrane</keyword>
<protein>
    <submittedName>
        <fullName evidence="9">Carbohydrate ABC transporter permease</fullName>
    </submittedName>
</protein>
<keyword evidence="3" id="KW-1003">Cell membrane</keyword>
<dbReference type="EMBL" id="QPMH01000023">
    <property type="protein sequence ID" value="RDD60617.1"/>
    <property type="molecule type" value="Genomic_DNA"/>
</dbReference>
<dbReference type="Gene3D" id="1.10.3720.10">
    <property type="entry name" value="MetI-like"/>
    <property type="match status" value="1"/>
</dbReference>
<dbReference type="GO" id="GO:0055085">
    <property type="term" value="P:transmembrane transport"/>
    <property type="evidence" value="ECO:0007669"/>
    <property type="project" value="InterPro"/>
</dbReference>
<comment type="similarity">
    <text evidence="7">Belongs to the binding-protein-dependent transport system permease family.</text>
</comment>